<protein>
    <submittedName>
        <fullName evidence="2">Uncharacterized protein</fullName>
    </submittedName>
</protein>
<feature type="region of interest" description="Disordered" evidence="1">
    <location>
        <begin position="28"/>
        <end position="50"/>
    </location>
</feature>
<dbReference type="EnsemblMetazoa" id="AMIN014765-RA">
    <property type="protein sequence ID" value="AMIN014765-PA"/>
    <property type="gene ID" value="AMIN014765"/>
</dbReference>
<keyword evidence="3" id="KW-1185">Reference proteome</keyword>
<evidence type="ECO:0000313" key="2">
    <source>
        <dbReference type="EnsemblMetazoa" id="AMIN014765-PA"/>
    </source>
</evidence>
<proteinExistence type="predicted"/>
<organism evidence="2 3">
    <name type="scientific">Anopheles minimus</name>
    <dbReference type="NCBI Taxonomy" id="112268"/>
    <lineage>
        <taxon>Eukaryota</taxon>
        <taxon>Metazoa</taxon>
        <taxon>Ecdysozoa</taxon>
        <taxon>Arthropoda</taxon>
        <taxon>Hexapoda</taxon>
        <taxon>Insecta</taxon>
        <taxon>Pterygota</taxon>
        <taxon>Neoptera</taxon>
        <taxon>Endopterygota</taxon>
        <taxon>Diptera</taxon>
        <taxon>Nematocera</taxon>
        <taxon>Culicoidea</taxon>
        <taxon>Culicidae</taxon>
        <taxon>Anophelinae</taxon>
        <taxon>Anopheles</taxon>
    </lineage>
</organism>
<reference evidence="2" key="2">
    <citation type="submission" date="2020-05" db="UniProtKB">
        <authorList>
            <consortium name="EnsemblMetazoa"/>
        </authorList>
    </citation>
    <scope>IDENTIFICATION</scope>
    <source>
        <strain evidence="2">MINIMUS1</strain>
    </source>
</reference>
<evidence type="ECO:0000313" key="3">
    <source>
        <dbReference type="Proteomes" id="UP000075920"/>
    </source>
</evidence>
<sequence>MIEFSCESLSKSSFASCFKRKREGWNTAGDGGASRYRKKNSSRSRLAVVF</sequence>
<accession>A0A182WQ31</accession>
<reference evidence="3" key="1">
    <citation type="submission" date="2013-03" db="EMBL/GenBank/DDBJ databases">
        <title>The Genome Sequence of Anopheles minimus MINIMUS1.</title>
        <authorList>
            <consortium name="The Broad Institute Genomics Platform"/>
            <person name="Neafsey D.E."/>
            <person name="Walton C."/>
            <person name="Walker B."/>
            <person name="Young S.K."/>
            <person name="Zeng Q."/>
            <person name="Gargeya S."/>
            <person name="Fitzgerald M."/>
            <person name="Haas B."/>
            <person name="Abouelleil A."/>
            <person name="Allen A.W."/>
            <person name="Alvarado L."/>
            <person name="Arachchi H.M."/>
            <person name="Berlin A.M."/>
            <person name="Chapman S.B."/>
            <person name="Gainer-Dewar J."/>
            <person name="Goldberg J."/>
            <person name="Griggs A."/>
            <person name="Gujja S."/>
            <person name="Hansen M."/>
            <person name="Howarth C."/>
            <person name="Imamovic A."/>
            <person name="Ireland A."/>
            <person name="Larimer J."/>
            <person name="McCowan C."/>
            <person name="Murphy C."/>
            <person name="Pearson M."/>
            <person name="Poon T.W."/>
            <person name="Priest M."/>
            <person name="Roberts A."/>
            <person name="Saif S."/>
            <person name="Shea T."/>
            <person name="Sisk P."/>
            <person name="Sykes S."/>
            <person name="Wortman J."/>
            <person name="Nusbaum C."/>
            <person name="Birren B."/>
        </authorList>
    </citation>
    <scope>NUCLEOTIDE SEQUENCE [LARGE SCALE GENOMIC DNA]</scope>
    <source>
        <strain evidence="3">MINIMUS1</strain>
    </source>
</reference>
<dbReference type="VEuPathDB" id="VectorBase:AMIN014765"/>
<dbReference type="AlphaFoldDB" id="A0A182WQ31"/>
<evidence type="ECO:0000256" key="1">
    <source>
        <dbReference type="SAM" id="MobiDB-lite"/>
    </source>
</evidence>
<dbReference type="Proteomes" id="UP000075920">
    <property type="component" value="Unassembled WGS sequence"/>
</dbReference>
<name>A0A182WQ31_9DIPT</name>